<dbReference type="Proteomes" id="UP000823775">
    <property type="component" value="Unassembled WGS sequence"/>
</dbReference>
<keyword evidence="5" id="KW-1185">Reference proteome</keyword>
<evidence type="ECO:0000256" key="1">
    <source>
        <dbReference type="ARBA" id="ARBA00022737"/>
    </source>
</evidence>
<reference evidence="4 5" key="1">
    <citation type="journal article" date="2021" name="BMC Genomics">
        <title>Datura genome reveals duplications of psychoactive alkaloid biosynthetic genes and high mutation rate following tissue culture.</title>
        <authorList>
            <person name="Rajewski A."/>
            <person name="Carter-House D."/>
            <person name="Stajich J."/>
            <person name="Litt A."/>
        </authorList>
    </citation>
    <scope>NUCLEOTIDE SEQUENCE [LARGE SCALE GENOMIC DNA]</scope>
    <source>
        <strain evidence="4">AR-01</strain>
    </source>
</reference>
<keyword evidence="1" id="KW-0677">Repeat</keyword>
<evidence type="ECO:0000256" key="2">
    <source>
        <dbReference type="SAM" id="MobiDB-lite"/>
    </source>
</evidence>
<dbReference type="InterPro" id="IPR055414">
    <property type="entry name" value="LRR_R13L4/SHOC2-like"/>
</dbReference>
<evidence type="ECO:0000259" key="3">
    <source>
        <dbReference type="Pfam" id="PF23598"/>
    </source>
</evidence>
<protein>
    <recommendedName>
        <fullName evidence="3">Disease resistance R13L4/SHOC-2-like LRR domain-containing protein</fullName>
    </recommendedName>
</protein>
<proteinExistence type="predicted"/>
<accession>A0ABS8TAB1</accession>
<evidence type="ECO:0000313" key="4">
    <source>
        <dbReference type="EMBL" id="MCD7468350.1"/>
    </source>
</evidence>
<comment type="caution">
    <text evidence="4">The sequence shown here is derived from an EMBL/GenBank/DDBJ whole genome shotgun (WGS) entry which is preliminary data.</text>
</comment>
<dbReference type="PANTHER" id="PTHR15140">
    <property type="entry name" value="TUBULIN-SPECIFIC CHAPERONE E"/>
    <property type="match status" value="1"/>
</dbReference>
<feature type="domain" description="Disease resistance R13L4/SHOC-2-like LRR" evidence="3">
    <location>
        <begin position="119"/>
        <end position="410"/>
    </location>
</feature>
<dbReference type="InterPro" id="IPR032675">
    <property type="entry name" value="LRR_dom_sf"/>
</dbReference>
<dbReference type="SUPFAM" id="SSF52058">
    <property type="entry name" value="L domain-like"/>
    <property type="match status" value="1"/>
</dbReference>
<evidence type="ECO:0000313" key="5">
    <source>
        <dbReference type="Proteomes" id="UP000823775"/>
    </source>
</evidence>
<feature type="region of interest" description="Disordered" evidence="2">
    <location>
        <begin position="31"/>
        <end position="57"/>
    </location>
</feature>
<sequence>MNDIVYVDYDGDYNLDEDDDWDEYANLDEDKYDCLDDDDEDEEDEEDEEDDLEAEDEDDKMLFKNKFRPFKHIMGPFKRQIKDDNSGIGHHRALLTPGHHHLIRRQTDIAGNNILKRTRSIFSYSYSETFSLKSKLFHFSLLRILDLSHVILQRFPPQILCLVWLRYLEFFIEYLTDFEIPPEICRLQNLQTFIVDECEGEFCFLPTEIWELTQLRHLKLSSFRLPNPPTVSADEQRYLEFSNIHTLSGLSHGCCTKEVISGIRNVRKLRVVRENDDYESFQESSLFGNLVHLHHLETLSVTISSDLQAYEPMTIPSAKAFPATLKKLKLFRTGLRWEDLNVIGELPNLEVLKLISDAEGKKWYPVAGGFTRLKILIIQNSDLKYWKVTNDSFPVLERLVIRGCTKLEEIPIEFVETISLQLIELKDCMPQLEASATRIQQEQVDIGNKPVDVRISKS</sequence>
<dbReference type="PANTHER" id="PTHR15140:SF33">
    <property type="entry name" value="LATE BLIGHT RESISTANCE PROTEIN HOMOLOG R1A-3 ISOFORM X1"/>
    <property type="match status" value="1"/>
</dbReference>
<name>A0ABS8TAB1_DATST</name>
<dbReference type="Pfam" id="PF23598">
    <property type="entry name" value="LRR_14"/>
    <property type="match status" value="1"/>
</dbReference>
<feature type="compositionally biased region" description="Acidic residues" evidence="2">
    <location>
        <begin position="35"/>
        <end position="57"/>
    </location>
</feature>
<dbReference type="EMBL" id="JACEIK010001322">
    <property type="protein sequence ID" value="MCD7468350.1"/>
    <property type="molecule type" value="Genomic_DNA"/>
</dbReference>
<organism evidence="4 5">
    <name type="scientific">Datura stramonium</name>
    <name type="common">Jimsonweed</name>
    <name type="synonym">Common thornapple</name>
    <dbReference type="NCBI Taxonomy" id="4076"/>
    <lineage>
        <taxon>Eukaryota</taxon>
        <taxon>Viridiplantae</taxon>
        <taxon>Streptophyta</taxon>
        <taxon>Embryophyta</taxon>
        <taxon>Tracheophyta</taxon>
        <taxon>Spermatophyta</taxon>
        <taxon>Magnoliopsida</taxon>
        <taxon>eudicotyledons</taxon>
        <taxon>Gunneridae</taxon>
        <taxon>Pentapetalae</taxon>
        <taxon>asterids</taxon>
        <taxon>lamiids</taxon>
        <taxon>Solanales</taxon>
        <taxon>Solanaceae</taxon>
        <taxon>Solanoideae</taxon>
        <taxon>Datureae</taxon>
        <taxon>Datura</taxon>
    </lineage>
</organism>
<gene>
    <name evidence="4" type="ORF">HAX54_006427</name>
</gene>
<dbReference type="Gene3D" id="3.80.10.10">
    <property type="entry name" value="Ribonuclease Inhibitor"/>
    <property type="match status" value="1"/>
</dbReference>